<dbReference type="PANTHER" id="PTHR24321:SF8">
    <property type="entry name" value="ESTRADIOL 17-BETA-DEHYDROGENASE 8-RELATED"/>
    <property type="match status" value="1"/>
</dbReference>
<dbReference type="InterPro" id="IPR020904">
    <property type="entry name" value="Sc_DH/Rdtase_CS"/>
</dbReference>
<evidence type="ECO:0000313" key="5">
    <source>
        <dbReference type="Proteomes" id="UP000184330"/>
    </source>
</evidence>
<dbReference type="PANTHER" id="PTHR24321">
    <property type="entry name" value="DEHYDROGENASES, SHORT CHAIN"/>
    <property type="match status" value="1"/>
</dbReference>
<dbReference type="SUPFAM" id="SSF51735">
    <property type="entry name" value="NAD(P)-binding Rossmann-fold domains"/>
    <property type="match status" value="1"/>
</dbReference>
<evidence type="ECO:0000313" key="4">
    <source>
        <dbReference type="EMBL" id="CZR66220.1"/>
    </source>
</evidence>
<dbReference type="STRING" id="576137.A0A1L7XMD7"/>
<dbReference type="Gene3D" id="3.40.50.720">
    <property type="entry name" value="NAD(P)-binding Rossmann-like Domain"/>
    <property type="match status" value="1"/>
</dbReference>
<dbReference type="CDD" id="cd05233">
    <property type="entry name" value="SDR_c"/>
    <property type="match status" value="1"/>
</dbReference>
<dbReference type="FunFam" id="3.40.50.720:FF:000084">
    <property type="entry name" value="Short-chain dehydrogenase reductase"/>
    <property type="match status" value="1"/>
</dbReference>
<name>A0A1L7XMD7_9HELO</name>
<dbReference type="PRINTS" id="PR00080">
    <property type="entry name" value="SDRFAMILY"/>
</dbReference>
<proteinExistence type="inferred from homology"/>
<keyword evidence="5" id="KW-1185">Reference proteome</keyword>
<sequence>MSMEGKVVALTGGASGIGLATAKLISSRGATVCIADIDSSALEAAQYHFENLKVPFSVTKLDVTNRAAVDTWINGIVEKYGHLDGAANCAGIIGKHHGITKITELEDEEYDRIIAVNLTGMMYCLRAELRKISDRGSIVNISSIQGQIGFPGSAAYVASKHGVIGLTRAAAKEFGDREIRVNAVAPGSIMTPLLQKAQEGNPNEGVGMPCAIKRTGTAEEIAGIICFLLGPESSYTSGSVYGGDGGWNC</sequence>
<dbReference type="InterPro" id="IPR036291">
    <property type="entry name" value="NAD(P)-bd_dom_sf"/>
</dbReference>
<keyword evidence="2" id="KW-0521">NADP</keyword>
<comment type="similarity">
    <text evidence="1">Belongs to the short-chain dehydrogenases/reductases (SDR) family.</text>
</comment>
<dbReference type="InterPro" id="IPR002347">
    <property type="entry name" value="SDR_fam"/>
</dbReference>
<reference evidence="4 5" key="1">
    <citation type="submission" date="2016-03" db="EMBL/GenBank/DDBJ databases">
        <authorList>
            <person name="Ploux O."/>
        </authorList>
    </citation>
    <scope>NUCLEOTIDE SEQUENCE [LARGE SCALE GENOMIC DNA]</scope>
    <source>
        <strain evidence="4 5">UAMH 11012</strain>
    </source>
</reference>
<dbReference type="PROSITE" id="PS00061">
    <property type="entry name" value="ADH_SHORT"/>
    <property type="match status" value="1"/>
</dbReference>
<dbReference type="OrthoDB" id="1669814at2759"/>
<evidence type="ECO:0000256" key="3">
    <source>
        <dbReference type="ARBA" id="ARBA00023002"/>
    </source>
</evidence>
<dbReference type="GO" id="GO:0009688">
    <property type="term" value="P:abscisic acid biosynthetic process"/>
    <property type="evidence" value="ECO:0007669"/>
    <property type="project" value="UniProtKB-ARBA"/>
</dbReference>
<dbReference type="Proteomes" id="UP000184330">
    <property type="component" value="Unassembled WGS sequence"/>
</dbReference>
<dbReference type="PRINTS" id="PR00081">
    <property type="entry name" value="GDHRDH"/>
</dbReference>
<dbReference type="AlphaFoldDB" id="A0A1L7XMD7"/>
<gene>
    <name evidence="4" type="ORF">PAC_16121</name>
</gene>
<protein>
    <submittedName>
        <fullName evidence="4">Probable 3-oxoacyl-[acyl-carrier-protein] reductase</fullName>
    </submittedName>
</protein>
<dbReference type="GO" id="GO:0016491">
    <property type="term" value="F:oxidoreductase activity"/>
    <property type="evidence" value="ECO:0007669"/>
    <property type="project" value="UniProtKB-KW"/>
</dbReference>
<accession>A0A1L7XMD7</accession>
<organism evidence="4 5">
    <name type="scientific">Phialocephala subalpina</name>
    <dbReference type="NCBI Taxonomy" id="576137"/>
    <lineage>
        <taxon>Eukaryota</taxon>
        <taxon>Fungi</taxon>
        <taxon>Dikarya</taxon>
        <taxon>Ascomycota</taxon>
        <taxon>Pezizomycotina</taxon>
        <taxon>Leotiomycetes</taxon>
        <taxon>Helotiales</taxon>
        <taxon>Mollisiaceae</taxon>
        <taxon>Phialocephala</taxon>
        <taxon>Phialocephala fortinii species complex</taxon>
    </lineage>
</organism>
<evidence type="ECO:0000256" key="2">
    <source>
        <dbReference type="ARBA" id="ARBA00022857"/>
    </source>
</evidence>
<evidence type="ECO:0000256" key="1">
    <source>
        <dbReference type="ARBA" id="ARBA00006484"/>
    </source>
</evidence>
<keyword evidence="3" id="KW-0560">Oxidoreductase</keyword>
<dbReference type="EMBL" id="FJOG01000035">
    <property type="protein sequence ID" value="CZR66220.1"/>
    <property type="molecule type" value="Genomic_DNA"/>
</dbReference>
<dbReference type="Pfam" id="PF13561">
    <property type="entry name" value="adh_short_C2"/>
    <property type="match status" value="1"/>
</dbReference>